<evidence type="ECO:0000313" key="2">
    <source>
        <dbReference type="Proteomes" id="UP001145742"/>
    </source>
</evidence>
<evidence type="ECO:0000313" key="1">
    <source>
        <dbReference type="EMBL" id="KAJ7403479.1"/>
    </source>
</evidence>
<name>A0ABQ9CNH9_9PASS</name>
<sequence length="110" mass="12405">MICLCVYSPESQLYPGLHQKKCGQQVKEGDPHMYFGLVGYHVDFCIPFWSSQLLMAVGMDWMIFEGPFQLKPFCDDSTQHVCKAGAVEELLPLPEETGRVQKAIHDSCGH</sequence>
<dbReference type="Proteomes" id="UP001145742">
    <property type="component" value="Unassembled WGS sequence"/>
</dbReference>
<organism evidence="1 2">
    <name type="scientific">Willisornis vidua</name>
    <name type="common">Xingu scale-backed antbird</name>
    <dbReference type="NCBI Taxonomy" id="1566151"/>
    <lineage>
        <taxon>Eukaryota</taxon>
        <taxon>Metazoa</taxon>
        <taxon>Chordata</taxon>
        <taxon>Craniata</taxon>
        <taxon>Vertebrata</taxon>
        <taxon>Euteleostomi</taxon>
        <taxon>Archelosauria</taxon>
        <taxon>Archosauria</taxon>
        <taxon>Dinosauria</taxon>
        <taxon>Saurischia</taxon>
        <taxon>Theropoda</taxon>
        <taxon>Coelurosauria</taxon>
        <taxon>Aves</taxon>
        <taxon>Neognathae</taxon>
        <taxon>Neoaves</taxon>
        <taxon>Telluraves</taxon>
        <taxon>Australaves</taxon>
        <taxon>Passeriformes</taxon>
        <taxon>Thamnophilidae</taxon>
        <taxon>Willisornis</taxon>
    </lineage>
</organism>
<proteinExistence type="predicted"/>
<accession>A0ABQ9CNH9</accession>
<comment type="caution">
    <text evidence="1">The sequence shown here is derived from an EMBL/GenBank/DDBJ whole genome shotgun (WGS) entry which is preliminary data.</text>
</comment>
<gene>
    <name evidence="1" type="ORF">WISP_150567</name>
</gene>
<protein>
    <submittedName>
        <fullName evidence="1">Uncharacterized protein</fullName>
    </submittedName>
</protein>
<keyword evidence="2" id="KW-1185">Reference proteome</keyword>
<dbReference type="EMBL" id="WHWB01034834">
    <property type="protein sequence ID" value="KAJ7403479.1"/>
    <property type="molecule type" value="Genomic_DNA"/>
</dbReference>
<reference evidence="1" key="1">
    <citation type="submission" date="2019-10" db="EMBL/GenBank/DDBJ databases">
        <authorList>
            <person name="Soares A.E.R."/>
            <person name="Aleixo A."/>
            <person name="Schneider P."/>
            <person name="Miyaki C.Y."/>
            <person name="Schneider M.P."/>
            <person name="Mello C."/>
            <person name="Vasconcelos A.T.R."/>
        </authorList>
    </citation>
    <scope>NUCLEOTIDE SEQUENCE</scope>
    <source>
        <tissue evidence="1">Muscle</tissue>
    </source>
</reference>